<dbReference type="Proteomes" id="UP000821865">
    <property type="component" value="Chromosome 6"/>
</dbReference>
<gene>
    <name evidence="1" type="ORF">HPB49_023244</name>
</gene>
<keyword evidence="2" id="KW-1185">Reference proteome</keyword>
<comment type="caution">
    <text evidence="1">The sequence shown here is derived from an EMBL/GenBank/DDBJ whole genome shotgun (WGS) entry which is preliminary data.</text>
</comment>
<sequence>MPSLPKEDYRVIARPLGGLNLSDYKLDRIYCCLRNAAGVGRETAEEDSICINSKQNIVALSTPSEDRARKYVAINKLHFGEQESEASAYRAAPDNASKGLIRGISKEESPEDIVTSLVTPCNPGVLDAKRMGNTDNIIALFEGFHVPSYVRYGAMLIRCSLYKKQIDICYGCGRTGHRADVCPNPEDKVCRGCGCKNPQHDFNCQAECQLCGRDHLMGDKCDARYKIPYLVRRRRWERRRREEEYAQEEEYYYHNNKARGSNNNNNHKTISSKHPSTNKKEASRKNYGRDHGRDRSGSFPRLSGEAGRGRSRSRSRTRSRTILSSRPRSG</sequence>
<dbReference type="EMBL" id="CM023475">
    <property type="protein sequence ID" value="KAH7946329.1"/>
    <property type="molecule type" value="Genomic_DNA"/>
</dbReference>
<reference evidence="1" key="1">
    <citation type="submission" date="2020-05" db="EMBL/GenBank/DDBJ databases">
        <title>Large-scale comparative analyses of tick genomes elucidate their genetic diversity and vector capacities.</title>
        <authorList>
            <person name="Jia N."/>
            <person name="Wang J."/>
            <person name="Shi W."/>
            <person name="Du L."/>
            <person name="Sun Y."/>
            <person name="Zhan W."/>
            <person name="Jiang J."/>
            <person name="Wang Q."/>
            <person name="Zhang B."/>
            <person name="Ji P."/>
            <person name="Sakyi L.B."/>
            <person name="Cui X."/>
            <person name="Yuan T."/>
            <person name="Jiang B."/>
            <person name="Yang W."/>
            <person name="Lam T.T.-Y."/>
            <person name="Chang Q."/>
            <person name="Ding S."/>
            <person name="Wang X."/>
            <person name="Zhu J."/>
            <person name="Ruan X."/>
            <person name="Zhao L."/>
            <person name="Wei J."/>
            <person name="Que T."/>
            <person name="Du C."/>
            <person name="Cheng J."/>
            <person name="Dai P."/>
            <person name="Han X."/>
            <person name="Huang E."/>
            <person name="Gao Y."/>
            <person name="Liu J."/>
            <person name="Shao H."/>
            <person name="Ye R."/>
            <person name="Li L."/>
            <person name="Wei W."/>
            <person name="Wang X."/>
            <person name="Wang C."/>
            <person name="Yang T."/>
            <person name="Huo Q."/>
            <person name="Li W."/>
            <person name="Guo W."/>
            <person name="Chen H."/>
            <person name="Zhou L."/>
            <person name="Ni X."/>
            <person name="Tian J."/>
            <person name="Zhou Y."/>
            <person name="Sheng Y."/>
            <person name="Liu T."/>
            <person name="Pan Y."/>
            <person name="Xia L."/>
            <person name="Li J."/>
            <person name="Zhao F."/>
            <person name="Cao W."/>
        </authorList>
    </citation>
    <scope>NUCLEOTIDE SEQUENCE</scope>
    <source>
        <strain evidence="1">Dsil-2018</strain>
    </source>
</reference>
<accession>A0ACB8CNB2</accession>
<organism evidence="1 2">
    <name type="scientific">Dermacentor silvarum</name>
    <name type="common">Tick</name>
    <dbReference type="NCBI Taxonomy" id="543639"/>
    <lineage>
        <taxon>Eukaryota</taxon>
        <taxon>Metazoa</taxon>
        <taxon>Ecdysozoa</taxon>
        <taxon>Arthropoda</taxon>
        <taxon>Chelicerata</taxon>
        <taxon>Arachnida</taxon>
        <taxon>Acari</taxon>
        <taxon>Parasitiformes</taxon>
        <taxon>Ixodida</taxon>
        <taxon>Ixodoidea</taxon>
        <taxon>Ixodidae</taxon>
        <taxon>Rhipicephalinae</taxon>
        <taxon>Dermacentor</taxon>
    </lineage>
</organism>
<evidence type="ECO:0000313" key="2">
    <source>
        <dbReference type="Proteomes" id="UP000821865"/>
    </source>
</evidence>
<evidence type="ECO:0000313" key="1">
    <source>
        <dbReference type="EMBL" id="KAH7946329.1"/>
    </source>
</evidence>
<protein>
    <submittedName>
        <fullName evidence="1">Uncharacterized protein</fullName>
    </submittedName>
</protein>
<name>A0ACB8CNB2_DERSI</name>
<proteinExistence type="predicted"/>